<sequence>MKKTYIYNGYLETNLDFIKEILISFLPKKKDKRSICYRYRKGNKI</sequence>
<dbReference type="Proteomes" id="UP000215214">
    <property type="component" value="Chromosome TJEJU"/>
</dbReference>
<evidence type="ECO:0000313" key="1">
    <source>
        <dbReference type="EMBL" id="SNR13961.1"/>
    </source>
</evidence>
<name>A0A238U423_9FLAO</name>
<protein>
    <submittedName>
        <fullName evidence="1">Uncharacterized protein</fullName>
    </submittedName>
</protein>
<dbReference type="EMBL" id="LT899436">
    <property type="protein sequence ID" value="SNR13961.1"/>
    <property type="molecule type" value="Genomic_DNA"/>
</dbReference>
<keyword evidence="2" id="KW-1185">Reference proteome</keyword>
<dbReference type="AlphaFoldDB" id="A0A238U423"/>
<accession>A0A238U423</accession>
<proteinExistence type="predicted"/>
<reference evidence="1 2" key="1">
    <citation type="submission" date="2017-07" db="EMBL/GenBank/DDBJ databases">
        <authorList>
            <person name="Sun Z.S."/>
            <person name="Albrecht U."/>
            <person name="Echele G."/>
            <person name="Lee C.C."/>
        </authorList>
    </citation>
    <scope>NUCLEOTIDE SEQUENCE [LARGE SCALE GENOMIC DNA]</scope>
    <source>
        <strain evidence="2">type strain: KCTC 22618</strain>
    </source>
</reference>
<gene>
    <name evidence="1" type="ORF">TJEJU_0155</name>
</gene>
<evidence type="ECO:0000313" key="2">
    <source>
        <dbReference type="Proteomes" id="UP000215214"/>
    </source>
</evidence>
<dbReference type="KEGG" id="tje:TJEJU_0155"/>
<organism evidence="1 2">
    <name type="scientific">Tenacibaculum jejuense</name>
    <dbReference type="NCBI Taxonomy" id="584609"/>
    <lineage>
        <taxon>Bacteria</taxon>
        <taxon>Pseudomonadati</taxon>
        <taxon>Bacteroidota</taxon>
        <taxon>Flavobacteriia</taxon>
        <taxon>Flavobacteriales</taxon>
        <taxon>Flavobacteriaceae</taxon>
        <taxon>Tenacibaculum</taxon>
    </lineage>
</organism>